<feature type="domain" description="EAL" evidence="2">
    <location>
        <begin position="412"/>
        <end position="666"/>
    </location>
</feature>
<dbReference type="AlphaFoldDB" id="A0A1R3XAT8"/>
<dbReference type="EMBL" id="FTPR01000002">
    <property type="protein sequence ID" value="SIT88380.1"/>
    <property type="molecule type" value="Genomic_DNA"/>
</dbReference>
<dbReference type="GO" id="GO:0071111">
    <property type="term" value="F:cyclic-guanylate-specific phosphodiesterase activity"/>
    <property type="evidence" value="ECO:0007669"/>
    <property type="project" value="InterPro"/>
</dbReference>
<evidence type="ECO:0000256" key="1">
    <source>
        <dbReference type="SAM" id="Phobius"/>
    </source>
</evidence>
<sequence length="680" mass="75089">MRWKSNPLEVVRRPFLLRKPERLWAHYCLALIIVLCLIIFSYVQNRAMVDRGLLAAQAIKRSNGQVLAAQDIIAISDGLVGANAADLAEFDNAVLNFEAVYADLRASQPSWHLFDDNLVDTTQHLHQKTISFLAVAKDFAAAPPDRRFGLNLRLKYVYQQSGLHENLLEVSRVISARFKAEATRFQIQQKAMLLASGLVLLAEALFIFRPAQMSVVSSLKSMRKTTNELRTSQEKLKKMNAQLEHIVRHDPLTGLPNRRSLIEYLDGIKFDKRTDAWSLLLVGLDGFKSINDTIGHDYGDALLIAVGNALKSCVDSEHLVAHVGGDEFVLISNEASEYLIKRIFALLNEPFEISGRRIPINASIGHVAIDDSSRQANDLLADAEIALQFAKNSGGKKAQAFQQHVRDDIGSMQKLQLDLTDAIRNGEIEPWFQPQVRLADGRLHGAEVLVRWRHPTRGLLTPDIFLPAAERAGLMIDLDHAVWKSAMDLARGWQDADVWRPVISLNAAPDTISDPYLIERFLRAVQLSGLEADQVVIEVLETTLINGKDDLASINIDSLAECGIALELDDFGTGYASLSKLTQLPLAGIKLDRSLIAPLPDHAADSVVRAILALAAELGLHVIAEGVEEDAQAAHLKERGCNVGQGYGFGRPMPPKEFTTWLSANAKRTLKAGPDIARIA</sequence>
<evidence type="ECO:0000259" key="2">
    <source>
        <dbReference type="PROSITE" id="PS50883"/>
    </source>
</evidence>
<dbReference type="InterPro" id="IPR000160">
    <property type="entry name" value="GGDEF_dom"/>
</dbReference>
<dbReference type="InterPro" id="IPR043128">
    <property type="entry name" value="Rev_trsase/Diguanyl_cyclase"/>
</dbReference>
<dbReference type="PANTHER" id="PTHR33121:SF70">
    <property type="entry name" value="SIGNALING PROTEIN YKOW"/>
    <property type="match status" value="1"/>
</dbReference>
<dbReference type="OrthoDB" id="9814202at2"/>
<organism evidence="4 5">
    <name type="scientific">Yoonia rosea</name>
    <dbReference type="NCBI Taxonomy" id="287098"/>
    <lineage>
        <taxon>Bacteria</taxon>
        <taxon>Pseudomonadati</taxon>
        <taxon>Pseudomonadota</taxon>
        <taxon>Alphaproteobacteria</taxon>
        <taxon>Rhodobacterales</taxon>
        <taxon>Paracoccaceae</taxon>
        <taxon>Yoonia</taxon>
    </lineage>
</organism>
<dbReference type="SUPFAM" id="SSF55073">
    <property type="entry name" value="Nucleotide cyclase"/>
    <property type="match status" value="1"/>
</dbReference>
<keyword evidence="1" id="KW-1133">Transmembrane helix</keyword>
<dbReference type="SMART" id="SM00267">
    <property type="entry name" value="GGDEF"/>
    <property type="match status" value="1"/>
</dbReference>
<dbReference type="InterPro" id="IPR029787">
    <property type="entry name" value="Nucleotide_cyclase"/>
</dbReference>
<proteinExistence type="predicted"/>
<dbReference type="Gene3D" id="3.30.70.270">
    <property type="match status" value="1"/>
</dbReference>
<dbReference type="InterPro" id="IPR035919">
    <property type="entry name" value="EAL_sf"/>
</dbReference>
<keyword evidence="5" id="KW-1185">Reference proteome</keyword>
<feature type="domain" description="GGDEF" evidence="3">
    <location>
        <begin position="275"/>
        <end position="403"/>
    </location>
</feature>
<dbReference type="InterPro" id="IPR050706">
    <property type="entry name" value="Cyclic-di-GMP_PDE-like"/>
</dbReference>
<dbReference type="Gene3D" id="3.20.20.450">
    <property type="entry name" value="EAL domain"/>
    <property type="match status" value="1"/>
</dbReference>
<dbReference type="PANTHER" id="PTHR33121">
    <property type="entry name" value="CYCLIC DI-GMP PHOSPHODIESTERASE PDEF"/>
    <property type="match status" value="1"/>
</dbReference>
<accession>A0A1R3XAT8</accession>
<dbReference type="CDD" id="cd01948">
    <property type="entry name" value="EAL"/>
    <property type="match status" value="1"/>
</dbReference>
<dbReference type="Proteomes" id="UP000186997">
    <property type="component" value="Unassembled WGS sequence"/>
</dbReference>
<dbReference type="NCBIfam" id="TIGR00254">
    <property type="entry name" value="GGDEF"/>
    <property type="match status" value="1"/>
</dbReference>
<protein>
    <submittedName>
        <fullName evidence="4">Diguanylate cyclase (GGDEF) domain-containing protein</fullName>
    </submittedName>
</protein>
<evidence type="ECO:0000313" key="4">
    <source>
        <dbReference type="EMBL" id="SIT88380.1"/>
    </source>
</evidence>
<dbReference type="PROSITE" id="PS50887">
    <property type="entry name" value="GGDEF"/>
    <property type="match status" value="1"/>
</dbReference>
<dbReference type="PROSITE" id="PS50883">
    <property type="entry name" value="EAL"/>
    <property type="match status" value="1"/>
</dbReference>
<dbReference type="STRING" id="287098.SAMN05421665_2695"/>
<dbReference type="SMART" id="SM00052">
    <property type="entry name" value="EAL"/>
    <property type="match status" value="1"/>
</dbReference>
<gene>
    <name evidence="4" type="ORF">SAMN05421665_2695</name>
</gene>
<dbReference type="Pfam" id="PF00563">
    <property type="entry name" value="EAL"/>
    <property type="match status" value="1"/>
</dbReference>
<dbReference type="RefSeq" id="WP_076660442.1">
    <property type="nucleotide sequence ID" value="NZ_FTPR01000002.1"/>
</dbReference>
<dbReference type="SUPFAM" id="SSF141868">
    <property type="entry name" value="EAL domain-like"/>
    <property type="match status" value="1"/>
</dbReference>
<dbReference type="CDD" id="cd01949">
    <property type="entry name" value="GGDEF"/>
    <property type="match status" value="1"/>
</dbReference>
<name>A0A1R3XAT8_9RHOB</name>
<feature type="transmembrane region" description="Helical" evidence="1">
    <location>
        <begin position="24"/>
        <end position="43"/>
    </location>
</feature>
<reference evidence="5" key="1">
    <citation type="submission" date="2017-01" db="EMBL/GenBank/DDBJ databases">
        <authorList>
            <person name="Varghese N."/>
            <person name="Submissions S."/>
        </authorList>
    </citation>
    <scope>NUCLEOTIDE SEQUENCE [LARGE SCALE GENOMIC DNA]</scope>
    <source>
        <strain evidence="5">DSM 29591</strain>
    </source>
</reference>
<keyword evidence="1" id="KW-0472">Membrane</keyword>
<dbReference type="Pfam" id="PF00990">
    <property type="entry name" value="GGDEF"/>
    <property type="match status" value="1"/>
</dbReference>
<keyword evidence="1" id="KW-0812">Transmembrane</keyword>
<evidence type="ECO:0000259" key="3">
    <source>
        <dbReference type="PROSITE" id="PS50887"/>
    </source>
</evidence>
<dbReference type="InterPro" id="IPR001633">
    <property type="entry name" value="EAL_dom"/>
</dbReference>
<evidence type="ECO:0000313" key="5">
    <source>
        <dbReference type="Proteomes" id="UP000186997"/>
    </source>
</evidence>